<dbReference type="Proteomes" id="UP000270530">
    <property type="component" value="Chromosome"/>
</dbReference>
<comment type="subcellular location">
    <subcellularLocation>
        <location evidence="1">Membrane</location>
        <topology evidence="1">Single-pass membrane protein</topology>
    </subcellularLocation>
</comment>
<evidence type="ECO:0000256" key="4">
    <source>
        <dbReference type="ARBA" id="ARBA00023136"/>
    </source>
</evidence>
<name>A0A2Z6E3T9_9GAMM</name>
<dbReference type="KEGG" id="rbd:ALSL_0765"/>
<dbReference type="AlphaFoldDB" id="A0A2Z6E3T9"/>
<sequence>MKTRAKRLAVTLAILALALALAGGWLLGTASGLRFVVARVQGFTGGAFTVAHTEGRLLGPFVLTNARYADGSGLDVRVDRATIRPDLWALLRRQIHLRELDAAGLVVTLPPPAPDGTATGGFSLQPPVAMRLDAARLAGLRILRGPAALFVADRLELAGAWTASGVTLDRLRLRAPDGHADLDGRLALGERLGGDGTLDFAWRAAGSDYAGALEVHADPPRARLALTLRQPTPLAFQLELAQDAAQAWTAALQAPRFDPRPWLGTGAPASLAADLKGHGAGTAANLEGSLELAGQRLTLAPLRVHLDPDRRTLHLDALTLHAAALAGTLEANGRLDLAATPLAGALTLRWHDVVVPPALAGQTLASAGTLAVEGSTADFQARGQGALGPPGRPVDFDLAVRGGADRLDITALTLRQPQGGRLDLHGRLAFGSVPGWQVQAQAQKLDPGLLFAGWDGALDADLRSQGSLPAAGPDLSVDVARLEGRLRGRVLRGNGRLHLAPDRVLDGQLALASGASRITLTARPGPHNDARLTLAIASLADWLPAAGGRLAGDMRLTGDWPRLTLNGRLDGDNLRLDGNAVRHWQLRANVTDLTHPAGRLTVTADGVALGGLRFRRIELAGDGDPTAHRLRLDARGEQLALRLALNGVLRERRWQGTLGTLDVLPQGLAAWHLQRPATLVWNDGAASLGDLCLGAGTAQLCVQAARDAPGNVDLGYRLHGLPLASVLDATGYADATVRVTGELEGEGRLHRNLAGAWSGQAALASPQGTVSHLDHPDQALLAWHTLALGATLAPDRQQFALHGTLDHDGRIDGRLAITGAARTLDGEATFSLPELSALTVFTDTLAEPRGRLHGRLRVGGTLQSPRPAGEFAVEDFAAELPALGLHLDQGTLAGRFEDAARLAIDGRVRSGEGTLVIDGSLPLADGGTGTLRLEGARITAVDLPAAKVVASPALALRRGADGIVLDGRVRVDSAEVAMDRLPGQGAVKPSPDVVVIDRPAPAAHAAALPFTVRVAVDLSPRVHVTGYGVDGHLQGSLTVIEQPGQPPVGQGQLAVRGTYKAYGQTLTIDAGQLAFAGTPLDDPGLNLRAVRRLNPAATIDEGQQVGLLIQGTARRPVLSVFSDPAMEQSDALAYLVTGKPLSQVKGEEGNNVNAAAQALGSAAGNLLAKRVGAQLGLDEVGVANNEALGGTSAFTVGKYLSPRLYLSYGVGLFEPGEVVTLRYRLNRRWHFEAQSASDYTRASLNYRIER</sequence>
<evidence type="ECO:0000256" key="2">
    <source>
        <dbReference type="ARBA" id="ARBA00022692"/>
    </source>
</evidence>
<accession>A0A2Z6E3T9</accession>
<dbReference type="Pfam" id="PF04357">
    <property type="entry name" value="TamB"/>
    <property type="match status" value="1"/>
</dbReference>
<dbReference type="InterPro" id="IPR007452">
    <property type="entry name" value="TamB_C"/>
</dbReference>
<reference evidence="7" key="1">
    <citation type="submission" date="2018-04" db="EMBL/GenBank/DDBJ databases">
        <authorList>
            <person name="Watanabe M."/>
            <person name="Kojima H."/>
        </authorList>
    </citation>
    <scope>NUCLEOTIDE SEQUENCE [LARGE SCALE GENOMIC DNA]</scope>
    <source>
        <strain evidence="7">Dysh456</strain>
    </source>
</reference>
<evidence type="ECO:0000313" key="7">
    <source>
        <dbReference type="Proteomes" id="UP000270530"/>
    </source>
</evidence>
<reference evidence="7" key="2">
    <citation type="submission" date="2018-06" db="EMBL/GenBank/DDBJ databases">
        <title>Genome sequence of Rhodanobacteraceae bacterium strain Dysh456.</title>
        <authorList>
            <person name="Fukui M."/>
        </authorList>
    </citation>
    <scope>NUCLEOTIDE SEQUENCE [LARGE SCALE GENOMIC DNA]</scope>
    <source>
        <strain evidence="7">Dysh456</strain>
    </source>
</reference>
<dbReference type="PANTHER" id="PTHR36985">
    <property type="entry name" value="TRANSLOCATION AND ASSEMBLY MODULE SUBUNIT TAMB"/>
    <property type="match status" value="1"/>
</dbReference>
<proteinExistence type="predicted"/>
<dbReference type="OrthoDB" id="5555605at2"/>
<keyword evidence="3" id="KW-1133">Transmembrane helix</keyword>
<organism evidence="6 7">
    <name type="scientific">Aerosticca soli</name>
    <dbReference type="NCBI Taxonomy" id="2010829"/>
    <lineage>
        <taxon>Bacteria</taxon>
        <taxon>Pseudomonadati</taxon>
        <taxon>Pseudomonadota</taxon>
        <taxon>Gammaproteobacteria</taxon>
        <taxon>Lysobacterales</taxon>
        <taxon>Rhodanobacteraceae</taxon>
        <taxon>Aerosticca</taxon>
    </lineage>
</organism>
<keyword evidence="4" id="KW-0472">Membrane</keyword>
<evidence type="ECO:0000256" key="3">
    <source>
        <dbReference type="ARBA" id="ARBA00022989"/>
    </source>
</evidence>
<evidence type="ECO:0000313" key="6">
    <source>
        <dbReference type="EMBL" id="BBD79431.1"/>
    </source>
</evidence>
<evidence type="ECO:0000256" key="1">
    <source>
        <dbReference type="ARBA" id="ARBA00004167"/>
    </source>
</evidence>
<gene>
    <name evidence="6" type="ORF">ALSL_0765</name>
</gene>
<feature type="domain" description="Translocation and assembly module TamB C-terminal" evidence="5">
    <location>
        <begin position="910"/>
        <end position="1249"/>
    </location>
</feature>
<dbReference type="GO" id="GO:0005886">
    <property type="term" value="C:plasma membrane"/>
    <property type="evidence" value="ECO:0007669"/>
    <property type="project" value="InterPro"/>
</dbReference>
<dbReference type="RefSeq" id="WP_126536571.1">
    <property type="nucleotide sequence ID" value="NZ_AP018560.1"/>
</dbReference>
<dbReference type="EMBL" id="AP018560">
    <property type="protein sequence ID" value="BBD79431.1"/>
    <property type="molecule type" value="Genomic_DNA"/>
</dbReference>
<keyword evidence="7" id="KW-1185">Reference proteome</keyword>
<dbReference type="PANTHER" id="PTHR36985:SF1">
    <property type="entry name" value="TRANSLOCATION AND ASSEMBLY MODULE SUBUNIT TAMB"/>
    <property type="match status" value="1"/>
</dbReference>
<keyword evidence="2" id="KW-0812">Transmembrane</keyword>
<evidence type="ECO:0000259" key="5">
    <source>
        <dbReference type="Pfam" id="PF04357"/>
    </source>
</evidence>
<dbReference type="GO" id="GO:0097347">
    <property type="term" value="C:TAM protein secretion complex"/>
    <property type="evidence" value="ECO:0007669"/>
    <property type="project" value="TreeGrafter"/>
</dbReference>
<dbReference type="GO" id="GO:0009306">
    <property type="term" value="P:protein secretion"/>
    <property type="evidence" value="ECO:0007669"/>
    <property type="project" value="InterPro"/>
</dbReference>
<protein>
    <submittedName>
        <fullName evidence="6">Putative exported protein</fullName>
    </submittedName>
</protein>